<dbReference type="InterPro" id="IPR043472">
    <property type="entry name" value="Macro_dom-like"/>
</dbReference>
<feature type="domain" description="Macro" evidence="2">
    <location>
        <begin position="90"/>
        <end position="257"/>
    </location>
</feature>
<dbReference type="SMR" id="G4ZBX4"/>
<evidence type="ECO:0000259" key="2">
    <source>
        <dbReference type="PROSITE" id="PS51154"/>
    </source>
</evidence>
<dbReference type="AlphaFoldDB" id="G4ZBX4"/>
<dbReference type="OMA" id="LECFARC"/>
<dbReference type="STRING" id="1094619.G4ZBX4"/>
<feature type="region of interest" description="Disordered" evidence="1">
    <location>
        <begin position="1"/>
        <end position="21"/>
    </location>
</feature>
<protein>
    <recommendedName>
        <fullName evidence="2">Macro domain-containing protein</fullName>
    </recommendedName>
</protein>
<dbReference type="InterPro" id="IPR002589">
    <property type="entry name" value="Macro_dom"/>
</dbReference>
<proteinExistence type="predicted"/>
<dbReference type="InParanoid" id="G4ZBX4"/>
<dbReference type="SUPFAM" id="SSF52949">
    <property type="entry name" value="Macro domain-like"/>
    <property type="match status" value="1"/>
</dbReference>
<dbReference type="Pfam" id="PF01661">
    <property type="entry name" value="Macro"/>
    <property type="match status" value="1"/>
</dbReference>
<dbReference type="GeneID" id="20656768"/>
<dbReference type="PROSITE" id="PS51154">
    <property type="entry name" value="MACRO"/>
    <property type="match status" value="1"/>
</dbReference>
<dbReference type="RefSeq" id="XP_009524792.1">
    <property type="nucleotide sequence ID" value="XM_009526497.1"/>
</dbReference>
<dbReference type="KEGG" id="psoj:PHYSODRAFT_491965"/>
<dbReference type="Gene3D" id="3.40.220.10">
    <property type="entry name" value="Leucine Aminopeptidase, subunit E, domain 1"/>
    <property type="match status" value="1"/>
</dbReference>
<evidence type="ECO:0000256" key="1">
    <source>
        <dbReference type="SAM" id="MobiDB-lite"/>
    </source>
</evidence>
<feature type="compositionally biased region" description="Basic residues" evidence="1">
    <location>
        <begin position="1"/>
        <end position="10"/>
    </location>
</feature>
<dbReference type="PANTHER" id="PTHR11106">
    <property type="entry name" value="GANGLIOSIDE INDUCED DIFFERENTIATION ASSOCIATED PROTEIN 2-RELATED"/>
    <property type="match status" value="1"/>
</dbReference>
<dbReference type="SMART" id="SM00506">
    <property type="entry name" value="A1pp"/>
    <property type="match status" value="1"/>
</dbReference>
<name>G4ZBX4_PHYSP</name>
<keyword evidence="4" id="KW-1185">Reference proteome</keyword>
<evidence type="ECO:0000313" key="4">
    <source>
        <dbReference type="Proteomes" id="UP000002640"/>
    </source>
</evidence>
<accession>G4ZBX4</accession>
<reference evidence="3 4" key="1">
    <citation type="journal article" date="2006" name="Science">
        <title>Phytophthora genome sequences uncover evolutionary origins and mechanisms of pathogenesis.</title>
        <authorList>
            <person name="Tyler B.M."/>
            <person name="Tripathy S."/>
            <person name="Zhang X."/>
            <person name="Dehal P."/>
            <person name="Jiang R.H."/>
            <person name="Aerts A."/>
            <person name="Arredondo F.D."/>
            <person name="Baxter L."/>
            <person name="Bensasson D."/>
            <person name="Beynon J.L."/>
            <person name="Chapman J."/>
            <person name="Damasceno C.M."/>
            <person name="Dorrance A.E."/>
            <person name="Dou D."/>
            <person name="Dickerman A.W."/>
            <person name="Dubchak I.L."/>
            <person name="Garbelotto M."/>
            <person name="Gijzen M."/>
            <person name="Gordon S.G."/>
            <person name="Govers F."/>
            <person name="Grunwald N.J."/>
            <person name="Huang W."/>
            <person name="Ivors K.L."/>
            <person name="Jones R.W."/>
            <person name="Kamoun S."/>
            <person name="Krampis K."/>
            <person name="Lamour K.H."/>
            <person name="Lee M.K."/>
            <person name="McDonald W.H."/>
            <person name="Medina M."/>
            <person name="Meijer H.J."/>
            <person name="Nordberg E.K."/>
            <person name="Maclean D.J."/>
            <person name="Ospina-Giraldo M.D."/>
            <person name="Morris P.F."/>
            <person name="Phuntumart V."/>
            <person name="Putnam N.H."/>
            <person name="Rash S."/>
            <person name="Rose J.K."/>
            <person name="Sakihama Y."/>
            <person name="Salamov A.A."/>
            <person name="Savidor A."/>
            <person name="Scheuring C.F."/>
            <person name="Smith B.M."/>
            <person name="Sobral B.W."/>
            <person name="Terry A."/>
            <person name="Torto-Alalibo T.A."/>
            <person name="Win J."/>
            <person name="Xu Z."/>
            <person name="Zhang H."/>
            <person name="Grigoriev I.V."/>
            <person name="Rokhsar D.S."/>
            <person name="Boore J.L."/>
        </authorList>
    </citation>
    <scope>NUCLEOTIDE SEQUENCE [LARGE SCALE GENOMIC DNA]</scope>
    <source>
        <strain evidence="3 4">P6497</strain>
    </source>
</reference>
<organism evidence="3 4">
    <name type="scientific">Phytophthora sojae (strain P6497)</name>
    <name type="common">Soybean stem and root rot agent</name>
    <name type="synonym">Phytophthora megasperma f. sp. glycines</name>
    <dbReference type="NCBI Taxonomy" id="1094619"/>
    <lineage>
        <taxon>Eukaryota</taxon>
        <taxon>Sar</taxon>
        <taxon>Stramenopiles</taxon>
        <taxon>Oomycota</taxon>
        <taxon>Peronosporomycetes</taxon>
        <taxon>Peronosporales</taxon>
        <taxon>Peronosporaceae</taxon>
        <taxon>Phytophthora</taxon>
    </lineage>
</organism>
<evidence type="ECO:0000313" key="3">
    <source>
        <dbReference type="EMBL" id="EGZ22075.1"/>
    </source>
</evidence>
<dbReference type="PANTHER" id="PTHR11106:SF27">
    <property type="entry name" value="MACRO DOMAIN-CONTAINING PROTEIN"/>
    <property type="match status" value="1"/>
</dbReference>
<sequence>MWSGRRRSAKTGRLSSAADTEPPKLRLTGTLLLRKDLLHDFLLYLDADSLLALCTAMGRLPHCQVDLDTLQMHRSVSVLTGGCDALADYLSLRAQLECFARCVHVVKGDLETITSVGDEQVDCLVFPASTTYQDPGRGVAGRVHERAGPNLNLLVTNLALRRTAKAGSVLCTVGCDSGVRLLVHCVGPVHAERDADTLLYKAYVNALLAADNNHVKCAAVASISTGLYRFPSASSCRHRAECCSRPDSTASPLEHQGCICLHRLRRLRELPACSPGDQPSLPYDGARVPALGDGVVDGGASKWPRSLGQATWKTPR</sequence>
<dbReference type="Proteomes" id="UP000002640">
    <property type="component" value="Unassembled WGS sequence"/>
</dbReference>
<gene>
    <name evidence="3" type="ORF">PHYSODRAFT_491965</name>
</gene>
<dbReference type="EMBL" id="JH159153">
    <property type="protein sequence ID" value="EGZ22075.1"/>
    <property type="molecule type" value="Genomic_DNA"/>
</dbReference>